<reference evidence="8 9" key="1">
    <citation type="submission" date="2023-02" db="EMBL/GenBank/DDBJ databases">
        <title>Genome sequence of Sphingomonas naphthae.</title>
        <authorList>
            <person name="Kim S."/>
            <person name="Heo J."/>
            <person name="Kwon S.-W."/>
        </authorList>
    </citation>
    <scope>NUCLEOTIDE SEQUENCE [LARGE SCALE GENOMIC DNA]</scope>
    <source>
        <strain evidence="8 9">KACC 18716</strain>
    </source>
</reference>
<dbReference type="Proteomes" id="UP001220395">
    <property type="component" value="Chromosome"/>
</dbReference>
<dbReference type="RefSeq" id="WP_273690314.1">
    <property type="nucleotide sequence ID" value="NZ_CP117411.1"/>
</dbReference>
<evidence type="ECO:0000256" key="2">
    <source>
        <dbReference type="ARBA" id="ARBA00022670"/>
    </source>
</evidence>
<accession>A0ABY7TQI6</accession>
<keyword evidence="3" id="KW-0479">Metal-binding</keyword>
<dbReference type="Gene3D" id="3.30.70.360">
    <property type="match status" value="1"/>
</dbReference>
<evidence type="ECO:0000259" key="7">
    <source>
        <dbReference type="Pfam" id="PF07687"/>
    </source>
</evidence>
<dbReference type="InterPro" id="IPR036264">
    <property type="entry name" value="Bact_exopeptidase_dim_dom"/>
</dbReference>
<keyword evidence="4" id="KW-0378">Hydrolase</keyword>
<evidence type="ECO:0000256" key="1">
    <source>
        <dbReference type="ARBA" id="ARBA00006247"/>
    </source>
</evidence>
<dbReference type="SUPFAM" id="SSF53187">
    <property type="entry name" value="Zn-dependent exopeptidases"/>
    <property type="match status" value="1"/>
</dbReference>
<sequence>MKRAILGFVAAGLMTGTALAAPEPKAALRPDQQAFFALYKELVETNTTLSEGSCTLAAEKMAARLKAAGFPDDAITLFATPEHPKDGGLVAVLPGSDKAAKPILLLAHIDVVEAKRADWVRDPFTLIEEDGFYYARGASDDKAMAATFTDAMIRFRQQGFKPKRTVKLALTCGEETTYAFNGADWLAKNKPDLIAAEFALNEGGGGRMDASGKVISQSVQVGEKAVQNYRIETRNPGGHSSVPVRDNAIYQLADALVKVREHEFPVHLNPTTQNYFASLGKKMGGEMGGAMVKIAADPTDKAADAIVSRDRGYHSMLRTTCVATLLDGGHANNALPQRAGANINCRIAPGETVEQTAEALKTAIADPGVALSVTAPIRPPAKTPPLDPRVLGPMQTLAKTYFPGITIVPTMSTGGTDAIFLAAIGIPVYGVPGFAGSGSDGAHGLNERIQIKALYRGRDYMFDLIKAYAG</sequence>
<dbReference type="Pfam" id="PF01546">
    <property type="entry name" value="Peptidase_M20"/>
    <property type="match status" value="1"/>
</dbReference>
<evidence type="ECO:0000313" key="8">
    <source>
        <dbReference type="EMBL" id="WCT74892.1"/>
    </source>
</evidence>
<feature type="chain" id="PRO_5046880674" evidence="6">
    <location>
        <begin position="21"/>
        <end position="470"/>
    </location>
</feature>
<dbReference type="Gene3D" id="1.10.150.900">
    <property type="match status" value="1"/>
</dbReference>
<organism evidence="8 9">
    <name type="scientific">Sphingomonas naphthae</name>
    <dbReference type="NCBI Taxonomy" id="1813468"/>
    <lineage>
        <taxon>Bacteria</taxon>
        <taxon>Pseudomonadati</taxon>
        <taxon>Pseudomonadota</taxon>
        <taxon>Alphaproteobacteria</taxon>
        <taxon>Sphingomonadales</taxon>
        <taxon>Sphingomonadaceae</taxon>
        <taxon>Sphingomonas</taxon>
    </lineage>
</organism>
<dbReference type="PROSITE" id="PS00758">
    <property type="entry name" value="ARGE_DAPE_CPG2_1"/>
    <property type="match status" value="1"/>
</dbReference>
<dbReference type="PROSITE" id="PS00759">
    <property type="entry name" value="ARGE_DAPE_CPG2_2"/>
    <property type="match status" value="1"/>
</dbReference>
<dbReference type="InterPro" id="IPR001261">
    <property type="entry name" value="ArgE/DapE_CS"/>
</dbReference>
<dbReference type="SUPFAM" id="SSF55031">
    <property type="entry name" value="Bacterial exopeptidase dimerisation domain"/>
    <property type="match status" value="1"/>
</dbReference>
<name>A0ABY7TQI6_9SPHN</name>
<feature type="signal peptide" evidence="6">
    <location>
        <begin position="1"/>
        <end position="20"/>
    </location>
</feature>
<evidence type="ECO:0000313" key="9">
    <source>
        <dbReference type="Proteomes" id="UP001220395"/>
    </source>
</evidence>
<evidence type="ECO:0000256" key="6">
    <source>
        <dbReference type="SAM" id="SignalP"/>
    </source>
</evidence>
<keyword evidence="2" id="KW-0645">Protease</keyword>
<keyword evidence="6" id="KW-0732">Signal</keyword>
<dbReference type="InterPro" id="IPR002933">
    <property type="entry name" value="Peptidase_M20"/>
</dbReference>
<dbReference type="Pfam" id="PF07687">
    <property type="entry name" value="M20_dimer"/>
    <property type="match status" value="1"/>
</dbReference>
<dbReference type="PANTHER" id="PTHR45962">
    <property type="entry name" value="N-FATTY-ACYL-AMINO ACID SYNTHASE/HYDROLASE PM20D1"/>
    <property type="match status" value="1"/>
</dbReference>
<comment type="similarity">
    <text evidence="1">Belongs to the peptidase M20A family.</text>
</comment>
<dbReference type="PANTHER" id="PTHR45962:SF1">
    <property type="entry name" value="N-FATTY-ACYL-AMINO ACID SYNTHASE_HYDROLASE PM20D1"/>
    <property type="match status" value="1"/>
</dbReference>
<dbReference type="NCBIfam" id="NF006596">
    <property type="entry name" value="PRK09133.1"/>
    <property type="match status" value="1"/>
</dbReference>
<proteinExistence type="inferred from homology"/>
<keyword evidence="9" id="KW-1185">Reference proteome</keyword>
<dbReference type="Gene3D" id="3.40.630.10">
    <property type="entry name" value="Zn peptidases"/>
    <property type="match status" value="1"/>
</dbReference>
<dbReference type="EMBL" id="CP117411">
    <property type="protein sequence ID" value="WCT74892.1"/>
    <property type="molecule type" value="Genomic_DNA"/>
</dbReference>
<feature type="domain" description="Peptidase M20 dimerisation" evidence="7">
    <location>
        <begin position="222"/>
        <end position="367"/>
    </location>
</feature>
<dbReference type="InterPro" id="IPR011650">
    <property type="entry name" value="Peptidase_M20_dimer"/>
</dbReference>
<protein>
    <submittedName>
        <fullName evidence="8">M20/M25/M40 family metallo-hydrolase</fullName>
    </submittedName>
</protein>
<evidence type="ECO:0000256" key="4">
    <source>
        <dbReference type="ARBA" id="ARBA00022801"/>
    </source>
</evidence>
<evidence type="ECO:0000256" key="3">
    <source>
        <dbReference type="ARBA" id="ARBA00022723"/>
    </source>
</evidence>
<dbReference type="InterPro" id="IPR047177">
    <property type="entry name" value="Pept_M20A"/>
</dbReference>
<evidence type="ECO:0000256" key="5">
    <source>
        <dbReference type="ARBA" id="ARBA00022833"/>
    </source>
</evidence>
<gene>
    <name evidence="8" type="ORF">PQ455_06645</name>
</gene>
<keyword evidence="5" id="KW-0862">Zinc</keyword>